<evidence type="ECO:0000256" key="4">
    <source>
        <dbReference type="ARBA" id="ARBA00022475"/>
    </source>
</evidence>
<dbReference type="Gene3D" id="1.20.1530.20">
    <property type="match status" value="1"/>
</dbReference>
<feature type="transmembrane region" description="Helical" evidence="9">
    <location>
        <begin position="348"/>
        <end position="369"/>
    </location>
</feature>
<evidence type="ECO:0000256" key="3">
    <source>
        <dbReference type="ARBA" id="ARBA00022449"/>
    </source>
</evidence>
<keyword evidence="7" id="KW-0406">Ion transport</keyword>
<keyword evidence="6 9" id="KW-1133">Transmembrane helix</keyword>
<proteinExistence type="predicted"/>
<evidence type="ECO:0000256" key="6">
    <source>
        <dbReference type="ARBA" id="ARBA00022989"/>
    </source>
</evidence>
<gene>
    <name evidence="11" type="ORF">ISU02_22035</name>
</gene>
<dbReference type="EMBL" id="JADKNH010000020">
    <property type="protein sequence ID" value="MBF4695786.1"/>
    <property type="molecule type" value="Genomic_DNA"/>
</dbReference>
<feature type="transmembrane region" description="Helical" evidence="9">
    <location>
        <begin position="64"/>
        <end position="81"/>
    </location>
</feature>
<feature type="transmembrane region" description="Helical" evidence="9">
    <location>
        <begin position="317"/>
        <end position="336"/>
    </location>
</feature>
<feature type="transmembrane region" description="Helical" evidence="9">
    <location>
        <begin position="39"/>
        <end position="58"/>
    </location>
</feature>
<organism evidence="11 12">
    <name type="scientific">Fusibacter ferrireducens</name>
    <dbReference type="NCBI Taxonomy" id="2785058"/>
    <lineage>
        <taxon>Bacteria</taxon>
        <taxon>Bacillati</taxon>
        <taxon>Bacillota</taxon>
        <taxon>Clostridia</taxon>
        <taxon>Eubacteriales</taxon>
        <taxon>Eubacteriales Family XII. Incertae Sedis</taxon>
        <taxon>Fusibacter</taxon>
    </lineage>
</organism>
<sequence>MKEGFIVAETANSLMVPALILFVGVLASKLSEIIKIPDIVIYLFAGVLIGPAVLNLVNVDTHSGANQFILTFGAAFILYDGGREIKLKILNDVKWTVGLLASLGVFISAISIGFVAMNVFHIEFIYAFLIGSVIASTDPAALVPVFSKIKIVDRVKQTVISESAFNDAVGAILVLTIITIIQSGKFSIEENAISLIKMIVFGVVSGTLMGFIFSLSVSDGKFGLFTEFAPIISILAVMISYSLAESFGGSGYMSTFMTGLICGNKKVLHLWVPTVDFEVQKNVRDTVTAIMKIAIFILLGMHVDFNSLLLYWKESMLIVLALVFVVRPLSVLICTLPDRKVKWHKNEILFMMWVRETGVIPAALSGLVVSLKIPNANMVSSVVFMTILFTLLIQATTARLLASKLGLILPDAQEKRPIPFSELK</sequence>
<keyword evidence="12" id="KW-1185">Reference proteome</keyword>
<comment type="subcellular location">
    <subcellularLocation>
        <location evidence="1">Cell membrane</location>
        <topology evidence="1">Multi-pass membrane protein</topology>
    </subcellularLocation>
</comment>
<feature type="transmembrane region" description="Helical" evidence="9">
    <location>
        <begin position="6"/>
        <end position="27"/>
    </location>
</feature>
<dbReference type="InterPro" id="IPR006153">
    <property type="entry name" value="Cation/H_exchanger_TM"/>
</dbReference>
<evidence type="ECO:0000256" key="7">
    <source>
        <dbReference type="ARBA" id="ARBA00023065"/>
    </source>
</evidence>
<dbReference type="InterPro" id="IPR038770">
    <property type="entry name" value="Na+/solute_symporter_sf"/>
</dbReference>
<protein>
    <submittedName>
        <fullName evidence="11">Cation:proton antiporter</fullName>
    </submittedName>
</protein>
<reference evidence="11 12" key="1">
    <citation type="submission" date="2020-11" db="EMBL/GenBank/DDBJ databases">
        <title>Fusibacter basophilias sp. nov.</title>
        <authorList>
            <person name="Qiu D."/>
        </authorList>
    </citation>
    <scope>NUCLEOTIDE SEQUENCE [LARGE SCALE GENOMIC DNA]</scope>
    <source>
        <strain evidence="11 12">Q10-2</strain>
    </source>
</reference>
<keyword evidence="8 9" id="KW-0472">Membrane</keyword>
<feature type="transmembrane region" description="Helical" evidence="9">
    <location>
        <begin position="124"/>
        <end position="143"/>
    </location>
</feature>
<comment type="caution">
    <text evidence="11">The sequence shown here is derived from an EMBL/GenBank/DDBJ whole genome shotgun (WGS) entry which is preliminary data.</text>
</comment>
<evidence type="ECO:0000256" key="5">
    <source>
        <dbReference type="ARBA" id="ARBA00022692"/>
    </source>
</evidence>
<keyword evidence="3" id="KW-0050">Antiport</keyword>
<dbReference type="PANTHER" id="PTHR32507">
    <property type="entry name" value="NA(+)/H(+) ANTIPORTER 1"/>
    <property type="match status" value="1"/>
</dbReference>
<feature type="transmembrane region" description="Helical" evidence="9">
    <location>
        <begin position="195"/>
        <end position="215"/>
    </location>
</feature>
<dbReference type="RefSeq" id="WP_194704023.1">
    <property type="nucleotide sequence ID" value="NZ_JADKNH010000020.1"/>
</dbReference>
<feature type="transmembrane region" description="Helical" evidence="9">
    <location>
        <begin position="289"/>
        <end position="311"/>
    </location>
</feature>
<dbReference type="Proteomes" id="UP000614200">
    <property type="component" value="Unassembled WGS sequence"/>
</dbReference>
<keyword evidence="4" id="KW-1003">Cell membrane</keyword>
<name>A0ABR9ZZA2_9FIRM</name>
<evidence type="ECO:0000256" key="9">
    <source>
        <dbReference type="SAM" id="Phobius"/>
    </source>
</evidence>
<dbReference type="PANTHER" id="PTHR32507:SF0">
    <property type="entry name" value="NA(+)_H(+) ANTIPORTER 2-RELATED"/>
    <property type="match status" value="1"/>
</dbReference>
<feature type="transmembrane region" description="Helical" evidence="9">
    <location>
        <begin position="381"/>
        <end position="402"/>
    </location>
</feature>
<evidence type="ECO:0000313" key="12">
    <source>
        <dbReference type="Proteomes" id="UP000614200"/>
    </source>
</evidence>
<evidence type="ECO:0000256" key="1">
    <source>
        <dbReference type="ARBA" id="ARBA00004651"/>
    </source>
</evidence>
<evidence type="ECO:0000259" key="10">
    <source>
        <dbReference type="Pfam" id="PF00999"/>
    </source>
</evidence>
<feature type="transmembrane region" description="Helical" evidence="9">
    <location>
        <begin position="93"/>
        <end position="118"/>
    </location>
</feature>
<dbReference type="Pfam" id="PF00999">
    <property type="entry name" value="Na_H_Exchanger"/>
    <property type="match status" value="1"/>
</dbReference>
<feature type="transmembrane region" description="Helical" evidence="9">
    <location>
        <begin position="222"/>
        <end position="244"/>
    </location>
</feature>
<feature type="transmembrane region" description="Helical" evidence="9">
    <location>
        <begin position="164"/>
        <end position="183"/>
    </location>
</feature>
<keyword evidence="5 9" id="KW-0812">Transmembrane</keyword>
<keyword evidence="2" id="KW-0813">Transport</keyword>
<evidence type="ECO:0000256" key="2">
    <source>
        <dbReference type="ARBA" id="ARBA00022448"/>
    </source>
</evidence>
<evidence type="ECO:0000313" key="11">
    <source>
        <dbReference type="EMBL" id="MBF4695786.1"/>
    </source>
</evidence>
<accession>A0ABR9ZZA2</accession>
<feature type="domain" description="Cation/H+ exchanger transmembrane" evidence="10">
    <location>
        <begin position="20"/>
        <end position="402"/>
    </location>
</feature>
<evidence type="ECO:0000256" key="8">
    <source>
        <dbReference type="ARBA" id="ARBA00023136"/>
    </source>
</evidence>